<sequence>MGIVKILLDLIKLVLNIKKWISAPYRMVMFCTNHPNQAMIYVGVILTIIAIYLMNVI</sequence>
<proteinExistence type="predicted"/>
<dbReference type="AlphaFoldDB" id="A0A381ZDP4"/>
<name>A0A381ZDP4_9ZZZZ</name>
<keyword evidence="1" id="KW-0472">Membrane</keyword>
<keyword evidence="1" id="KW-0812">Transmembrane</keyword>
<keyword evidence="1" id="KW-1133">Transmembrane helix</keyword>
<feature type="transmembrane region" description="Helical" evidence="1">
    <location>
        <begin position="38"/>
        <end position="56"/>
    </location>
</feature>
<reference evidence="2" key="1">
    <citation type="submission" date="2018-05" db="EMBL/GenBank/DDBJ databases">
        <authorList>
            <person name="Lanie J.A."/>
            <person name="Ng W.-L."/>
            <person name="Kazmierczak K.M."/>
            <person name="Andrzejewski T.M."/>
            <person name="Davidsen T.M."/>
            <person name="Wayne K.J."/>
            <person name="Tettelin H."/>
            <person name="Glass J.I."/>
            <person name="Rusch D."/>
            <person name="Podicherti R."/>
            <person name="Tsui H.-C.T."/>
            <person name="Winkler M.E."/>
        </authorList>
    </citation>
    <scope>NUCLEOTIDE SEQUENCE</scope>
</reference>
<gene>
    <name evidence="2" type="ORF">METZ01_LOCUS140230</name>
</gene>
<organism evidence="2">
    <name type="scientific">marine metagenome</name>
    <dbReference type="NCBI Taxonomy" id="408172"/>
    <lineage>
        <taxon>unclassified sequences</taxon>
        <taxon>metagenomes</taxon>
        <taxon>ecological metagenomes</taxon>
    </lineage>
</organism>
<evidence type="ECO:0000313" key="2">
    <source>
        <dbReference type="EMBL" id="SVA87376.1"/>
    </source>
</evidence>
<dbReference type="EMBL" id="UINC01020919">
    <property type="protein sequence ID" value="SVA87376.1"/>
    <property type="molecule type" value="Genomic_DNA"/>
</dbReference>
<protein>
    <submittedName>
        <fullName evidence="2">Uncharacterized protein</fullName>
    </submittedName>
</protein>
<accession>A0A381ZDP4</accession>
<evidence type="ECO:0000256" key="1">
    <source>
        <dbReference type="SAM" id="Phobius"/>
    </source>
</evidence>